<proteinExistence type="predicted"/>
<sequence length="67" mass="6831">MQKSTGPVPSPPSRVSAAMEGLCAAVPRNNEVTLPAKGTSVQVARAGEHGPPFDTEETAVVFNSPGV</sequence>
<evidence type="ECO:0000313" key="1">
    <source>
        <dbReference type="EMBL" id="GHG68385.1"/>
    </source>
</evidence>
<dbReference type="AlphaFoldDB" id="A0A919KF08"/>
<gene>
    <name evidence="1" type="ORF">GCM10018980_61960</name>
</gene>
<protein>
    <submittedName>
        <fullName evidence="1">Uncharacterized protein</fullName>
    </submittedName>
</protein>
<dbReference type="EMBL" id="BNBF01000023">
    <property type="protein sequence ID" value="GHG68385.1"/>
    <property type="molecule type" value="Genomic_DNA"/>
</dbReference>
<evidence type="ECO:0000313" key="2">
    <source>
        <dbReference type="Proteomes" id="UP000619355"/>
    </source>
</evidence>
<reference evidence="2" key="1">
    <citation type="journal article" date="2019" name="Int. J. Syst. Evol. Microbiol.">
        <title>The Global Catalogue of Microorganisms (GCM) 10K type strain sequencing project: providing services to taxonomists for standard genome sequencing and annotation.</title>
        <authorList>
            <consortium name="The Broad Institute Genomics Platform"/>
            <consortium name="The Broad Institute Genome Sequencing Center for Infectious Disease"/>
            <person name="Wu L."/>
            <person name="Ma J."/>
        </authorList>
    </citation>
    <scope>NUCLEOTIDE SEQUENCE [LARGE SCALE GENOMIC DNA]</scope>
    <source>
        <strain evidence="2">JCM 4253</strain>
    </source>
</reference>
<name>A0A919KF08_9ACTN</name>
<organism evidence="1 2">
    <name type="scientific">Streptomyces capoamus</name>
    <dbReference type="NCBI Taxonomy" id="68183"/>
    <lineage>
        <taxon>Bacteria</taxon>
        <taxon>Bacillati</taxon>
        <taxon>Actinomycetota</taxon>
        <taxon>Actinomycetes</taxon>
        <taxon>Kitasatosporales</taxon>
        <taxon>Streptomycetaceae</taxon>
        <taxon>Streptomyces</taxon>
    </lineage>
</organism>
<comment type="caution">
    <text evidence="1">The sequence shown here is derived from an EMBL/GenBank/DDBJ whole genome shotgun (WGS) entry which is preliminary data.</text>
</comment>
<accession>A0A919KF08</accession>
<dbReference type="Proteomes" id="UP000619355">
    <property type="component" value="Unassembled WGS sequence"/>
</dbReference>
<keyword evidence="2" id="KW-1185">Reference proteome</keyword>